<dbReference type="InterPro" id="IPR036259">
    <property type="entry name" value="MFS_trans_sf"/>
</dbReference>
<dbReference type="PANTHER" id="PTHR23513">
    <property type="entry name" value="INTEGRAL MEMBRANE EFFLUX PROTEIN-RELATED"/>
    <property type="match status" value="1"/>
</dbReference>
<dbReference type="Proteomes" id="UP000522864">
    <property type="component" value="Unassembled WGS sequence"/>
</dbReference>
<dbReference type="EMBL" id="JACAQA010000013">
    <property type="protein sequence ID" value="NWB86707.1"/>
    <property type="molecule type" value="Genomic_DNA"/>
</dbReference>
<dbReference type="Gene3D" id="1.20.1250.20">
    <property type="entry name" value="MFS general substrate transporter like domains"/>
    <property type="match status" value="1"/>
</dbReference>
<dbReference type="SUPFAM" id="SSF103473">
    <property type="entry name" value="MFS general substrate transporter"/>
    <property type="match status" value="1"/>
</dbReference>
<dbReference type="Pfam" id="PF05977">
    <property type="entry name" value="MFS_3"/>
    <property type="match status" value="1"/>
</dbReference>
<evidence type="ECO:0000256" key="4">
    <source>
        <dbReference type="ARBA" id="ARBA00022692"/>
    </source>
</evidence>
<evidence type="ECO:0000256" key="5">
    <source>
        <dbReference type="ARBA" id="ARBA00022989"/>
    </source>
</evidence>
<keyword evidence="2" id="KW-0813">Transport</keyword>
<evidence type="ECO:0000256" key="7">
    <source>
        <dbReference type="SAM" id="Phobius"/>
    </source>
</evidence>
<feature type="transmembrane region" description="Helical" evidence="7">
    <location>
        <begin position="223"/>
        <end position="245"/>
    </location>
</feature>
<comment type="subcellular location">
    <subcellularLocation>
        <location evidence="1">Cell membrane</location>
        <topology evidence="1">Multi-pass membrane protein</topology>
    </subcellularLocation>
</comment>
<feature type="transmembrane region" description="Helical" evidence="7">
    <location>
        <begin position="370"/>
        <end position="394"/>
    </location>
</feature>
<comment type="caution">
    <text evidence="8">The sequence shown here is derived from an EMBL/GenBank/DDBJ whole genome shotgun (WGS) entry which is preliminary data.</text>
</comment>
<dbReference type="RefSeq" id="WP_177101562.1">
    <property type="nucleotide sequence ID" value="NZ_JACAQA010000013.1"/>
</dbReference>
<evidence type="ECO:0000313" key="8">
    <source>
        <dbReference type="EMBL" id="NWB86707.1"/>
    </source>
</evidence>
<sequence>MHGVIFNKKIFPLSCSSLISKTGDFAYEVAFALIAIELLSFEFFYLGIIYFFRFIPYLLFGPVGGWLADAFPQKYNMLGSDFLRFVIAAILYFIYISGGLNIYILVISSMAMTIARSLFQPSFRAYLPYVLEERDLPAGNSLLQLIEDVASILGPLICSLIIASSEKSNVICFYAVSYLLSIIFLLCLQVSRPGKHSSHFSCSVVFLEARNTLVDICTRNQNLFMVVAGTSVCVLFVASLLRFVLPASIISIYGDEALVGYIFSLMSFGTVLGSLCYTWLVRCTTPIQLMKAWMVYGFLFLMVSIVIKFHLASVFVVVFFLGFSGAIVDISIITNIQTLSVKGELGKNYGIYSTIANTCEAVSGLFSGVFSLLVGGASFSIISLLITLAARAVIFKIKRVEHEKEK</sequence>
<accession>A0A7Y7WSQ9</accession>
<keyword evidence="5 7" id="KW-1133">Transmembrane helix</keyword>
<proteinExistence type="predicted"/>
<gene>
    <name evidence="8" type="ORF">HX830_17665</name>
</gene>
<evidence type="ECO:0000256" key="3">
    <source>
        <dbReference type="ARBA" id="ARBA00022475"/>
    </source>
</evidence>
<keyword evidence="3" id="KW-1003">Cell membrane</keyword>
<name>A0A7Y7WSQ9_9PSED</name>
<keyword evidence="4 7" id="KW-0812">Transmembrane</keyword>
<dbReference type="PANTHER" id="PTHR23513:SF11">
    <property type="entry name" value="STAPHYLOFERRIN A TRANSPORTER"/>
    <property type="match status" value="1"/>
</dbReference>
<feature type="transmembrane region" description="Helical" evidence="7">
    <location>
        <begin position="29"/>
        <end position="55"/>
    </location>
</feature>
<protein>
    <submittedName>
        <fullName evidence="8">MFS transporter</fullName>
    </submittedName>
</protein>
<keyword evidence="6 7" id="KW-0472">Membrane</keyword>
<reference evidence="8 9" key="1">
    <citation type="submission" date="2020-04" db="EMBL/GenBank/DDBJ databases">
        <title>Molecular characterization of pseudomonads from Agaricus bisporus reveal novel blotch 2 pathogens in Western Europe.</title>
        <authorList>
            <person name="Taparia T."/>
            <person name="Krijger M."/>
            <person name="Haynes E."/>
            <person name="Elpinstone J.G."/>
            <person name="Noble R."/>
            <person name="Van Der Wolf J."/>
        </authorList>
    </citation>
    <scope>NUCLEOTIDE SEQUENCE [LARGE SCALE GENOMIC DNA]</scope>
    <source>
        <strain evidence="8 9">G9001</strain>
    </source>
</reference>
<dbReference type="CDD" id="cd06173">
    <property type="entry name" value="MFS_MefA_like"/>
    <property type="match status" value="1"/>
</dbReference>
<dbReference type="AlphaFoldDB" id="A0A7Y7WSQ9"/>
<feature type="transmembrane region" description="Helical" evidence="7">
    <location>
        <begin position="257"/>
        <end position="280"/>
    </location>
</feature>
<evidence type="ECO:0000256" key="2">
    <source>
        <dbReference type="ARBA" id="ARBA00022448"/>
    </source>
</evidence>
<dbReference type="GO" id="GO:0005886">
    <property type="term" value="C:plasma membrane"/>
    <property type="evidence" value="ECO:0007669"/>
    <property type="project" value="UniProtKB-SubCell"/>
</dbReference>
<evidence type="ECO:0000256" key="6">
    <source>
        <dbReference type="ARBA" id="ARBA00023136"/>
    </source>
</evidence>
<dbReference type="InterPro" id="IPR010290">
    <property type="entry name" value="TM_effector"/>
</dbReference>
<feature type="transmembrane region" description="Helical" evidence="7">
    <location>
        <begin position="170"/>
        <end position="191"/>
    </location>
</feature>
<evidence type="ECO:0000313" key="9">
    <source>
        <dbReference type="Proteomes" id="UP000522864"/>
    </source>
</evidence>
<organism evidence="8 9">
    <name type="scientific">Pseudomonas gingeri</name>
    <dbReference type="NCBI Taxonomy" id="117681"/>
    <lineage>
        <taxon>Bacteria</taxon>
        <taxon>Pseudomonadati</taxon>
        <taxon>Pseudomonadota</taxon>
        <taxon>Gammaproteobacteria</taxon>
        <taxon>Pseudomonadales</taxon>
        <taxon>Pseudomonadaceae</taxon>
        <taxon>Pseudomonas</taxon>
    </lineage>
</organism>
<evidence type="ECO:0000256" key="1">
    <source>
        <dbReference type="ARBA" id="ARBA00004651"/>
    </source>
</evidence>
<feature type="transmembrane region" description="Helical" evidence="7">
    <location>
        <begin position="286"/>
        <end position="307"/>
    </location>
</feature>
<feature type="transmembrane region" description="Helical" evidence="7">
    <location>
        <begin position="314"/>
        <end position="336"/>
    </location>
</feature>